<feature type="transmembrane region" description="Helical" evidence="1">
    <location>
        <begin position="16"/>
        <end position="34"/>
    </location>
</feature>
<reference evidence="2" key="1">
    <citation type="submission" date="2021-06" db="EMBL/GenBank/DDBJ databases">
        <authorList>
            <person name="Hodson N. C."/>
            <person name="Mongue J. A."/>
            <person name="Jaron S. K."/>
        </authorList>
    </citation>
    <scope>NUCLEOTIDE SEQUENCE</scope>
</reference>
<keyword evidence="3" id="KW-1185">Reference proteome</keyword>
<feature type="transmembrane region" description="Helical" evidence="1">
    <location>
        <begin position="46"/>
        <end position="67"/>
    </location>
</feature>
<keyword evidence="1" id="KW-1133">Transmembrane helix</keyword>
<sequence>MSCCDRGTTAIFDKKLISMVVLTALIVIPVCSILDKNIPINFEKEFTRFLNIWFFLGLSALFWNIFLCADPPLVGLLLIVKTAWCMGLLSSFLIFLNNIEYMMEVAIDHWGTWGGPSLVLAFSFTWIYTVFNFYNQPRECNSSSDQKWKSKTNTIFAIPKETQYMTAVVLLLTAITLLLAYRASSLACFDLTYSSSLGSSTGTAL</sequence>
<organism evidence="2 3">
    <name type="scientific">Allacma fusca</name>
    <dbReference type="NCBI Taxonomy" id="39272"/>
    <lineage>
        <taxon>Eukaryota</taxon>
        <taxon>Metazoa</taxon>
        <taxon>Ecdysozoa</taxon>
        <taxon>Arthropoda</taxon>
        <taxon>Hexapoda</taxon>
        <taxon>Collembola</taxon>
        <taxon>Symphypleona</taxon>
        <taxon>Sminthuridae</taxon>
        <taxon>Allacma</taxon>
    </lineage>
</organism>
<gene>
    <name evidence="2" type="ORF">AFUS01_LOCUS44226</name>
</gene>
<accession>A0A8J2M829</accession>
<comment type="caution">
    <text evidence="2">The sequence shown here is derived from an EMBL/GenBank/DDBJ whole genome shotgun (WGS) entry which is preliminary data.</text>
</comment>
<protein>
    <submittedName>
        <fullName evidence="2">Uncharacterized protein</fullName>
    </submittedName>
</protein>
<keyword evidence="1" id="KW-0472">Membrane</keyword>
<feature type="transmembrane region" description="Helical" evidence="1">
    <location>
        <begin position="117"/>
        <end position="134"/>
    </location>
</feature>
<evidence type="ECO:0000313" key="2">
    <source>
        <dbReference type="EMBL" id="CAG7834756.1"/>
    </source>
</evidence>
<dbReference type="Proteomes" id="UP000708208">
    <property type="component" value="Unassembled WGS sequence"/>
</dbReference>
<keyword evidence="1" id="KW-0812">Transmembrane</keyword>
<evidence type="ECO:0000313" key="3">
    <source>
        <dbReference type="Proteomes" id="UP000708208"/>
    </source>
</evidence>
<dbReference type="EMBL" id="CAJVCH010570361">
    <property type="protein sequence ID" value="CAG7834756.1"/>
    <property type="molecule type" value="Genomic_DNA"/>
</dbReference>
<proteinExistence type="predicted"/>
<dbReference type="AlphaFoldDB" id="A0A8J2M829"/>
<evidence type="ECO:0000256" key="1">
    <source>
        <dbReference type="SAM" id="Phobius"/>
    </source>
</evidence>
<feature type="transmembrane region" description="Helical" evidence="1">
    <location>
        <begin position="164"/>
        <end position="181"/>
    </location>
</feature>
<name>A0A8J2M829_9HEXA</name>
<feature type="transmembrane region" description="Helical" evidence="1">
    <location>
        <begin position="73"/>
        <end position="96"/>
    </location>
</feature>